<dbReference type="PANTHER" id="PTHR39193:SF1">
    <property type="entry name" value="5-DEOXY-GLUCURONATE ISOMERASE"/>
    <property type="match status" value="1"/>
</dbReference>
<dbReference type="NCBIfam" id="TIGR04378">
    <property type="entry name" value="myo_inos_iolB"/>
    <property type="match status" value="1"/>
</dbReference>
<dbReference type="InterPro" id="IPR021120">
    <property type="entry name" value="KduI/IolB_isomerase"/>
</dbReference>
<reference evidence="3 4" key="1">
    <citation type="submission" date="2023-07" db="EMBL/GenBank/DDBJ databases">
        <title>Genomic Encyclopedia of Type Strains, Phase IV (KMG-IV): sequencing the most valuable type-strain genomes for metagenomic binning, comparative biology and taxonomic classification.</title>
        <authorList>
            <person name="Goeker M."/>
        </authorList>
    </citation>
    <scope>NUCLEOTIDE SEQUENCE [LARGE SCALE GENOMIC DNA]</scope>
    <source>
        <strain evidence="3 4">DSM 12751</strain>
    </source>
</reference>
<dbReference type="EC" id="5.3.1.30" evidence="2"/>
<dbReference type="Pfam" id="PF04962">
    <property type="entry name" value="KduI"/>
    <property type="match status" value="1"/>
</dbReference>
<dbReference type="InterPro" id="IPR014710">
    <property type="entry name" value="RmlC-like_jellyroll"/>
</dbReference>
<organism evidence="3 4">
    <name type="scientific">Caldalkalibacillus horti</name>
    <dbReference type="NCBI Taxonomy" id="77523"/>
    <lineage>
        <taxon>Bacteria</taxon>
        <taxon>Bacillati</taxon>
        <taxon>Bacillota</taxon>
        <taxon>Bacilli</taxon>
        <taxon>Bacillales</taxon>
        <taxon>Bacillaceae</taxon>
        <taxon>Caldalkalibacillus</taxon>
    </lineage>
</organism>
<dbReference type="EMBL" id="JAUSTY010000004">
    <property type="protein sequence ID" value="MDQ0165434.1"/>
    <property type="molecule type" value="Genomic_DNA"/>
</dbReference>
<evidence type="ECO:0000256" key="2">
    <source>
        <dbReference type="NCBIfam" id="TIGR04378"/>
    </source>
</evidence>
<dbReference type="PANTHER" id="PTHR39193">
    <property type="entry name" value="5-DEOXY-GLUCURONATE ISOMERASE"/>
    <property type="match status" value="1"/>
</dbReference>
<dbReference type="InterPro" id="IPR024203">
    <property type="entry name" value="Deoxy-glucuronate_isom_IolB"/>
</dbReference>
<comment type="caution">
    <text evidence="3">The sequence shown here is derived from an EMBL/GenBank/DDBJ whole genome shotgun (WGS) entry which is preliminary data.</text>
</comment>
<dbReference type="GO" id="GO:0102482">
    <property type="term" value="F:5-deoxy-D-glucuronate isomerase activity"/>
    <property type="evidence" value="ECO:0007669"/>
    <property type="project" value="UniProtKB-EC"/>
</dbReference>
<keyword evidence="4" id="KW-1185">Reference proteome</keyword>
<proteinExistence type="predicted"/>
<dbReference type="RefSeq" id="WP_307392531.1">
    <property type="nucleotide sequence ID" value="NZ_BAAADK010000045.1"/>
</dbReference>
<dbReference type="Gene3D" id="2.60.120.10">
    <property type="entry name" value="Jelly Rolls"/>
    <property type="match status" value="2"/>
</dbReference>
<dbReference type="SUPFAM" id="SSF51182">
    <property type="entry name" value="RmlC-like cupins"/>
    <property type="match status" value="1"/>
</dbReference>
<keyword evidence="1 3" id="KW-0413">Isomerase</keyword>
<accession>A0ABT9VWT7</accession>
<gene>
    <name evidence="3" type="ORF">J2S11_001334</name>
</gene>
<name>A0ABT9VWT7_9BACI</name>
<protein>
    <recommendedName>
        <fullName evidence="2">5-deoxy-glucuronate isomerase</fullName>
        <ecNumber evidence="2">5.3.1.30</ecNumber>
    </recommendedName>
</protein>
<evidence type="ECO:0000313" key="4">
    <source>
        <dbReference type="Proteomes" id="UP001235840"/>
    </source>
</evidence>
<evidence type="ECO:0000313" key="3">
    <source>
        <dbReference type="EMBL" id="MDQ0165434.1"/>
    </source>
</evidence>
<dbReference type="Proteomes" id="UP001235840">
    <property type="component" value="Unassembled WGS sequence"/>
</dbReference>
<sequence length="272" mass="30717">MKRFYKAATVEGYQEVISEEDQLLNYLALAKISCSAGESIRHKTGKYESALVILSGTATITCEGMKWNQLGGRKTVFDGKATTVYVPCQSEYEIIADTDVEIAVCKVLADEKFEPFVVGPDEIVVHQRGQQTWQREVHDILADQAEGRVQRIVLGETFHHPGHWSGFPPHKHDGEHAPIEPHFEEIYHYQLNPEQGFGVQLHYTKDSSIDDAHIIKHGDSFAIDIGYHPVNAAGGYQLYYLWFMAGDSGRTLHPYEDPDHKWLHHSQAKSTS</sequence>
<dbReference type="PIRSF" id="PIRSF036628">
    <property type="entry name" value="IolB"/>
    <property type="match status" value="1"/>
</dbReference>
<evidence type="ECO:0000256" key="1">
    <source>
        <dbReference type="ARBA" id="ARBA00023235"/>
    </source>
</evidence>
<dbReference type="InterPro" id="IPR011051">
    <property type="entry name" value="RmlC_Cupin_sf"/>
</dbReference>